<evidence type="ECO:0000313" key="2">
    <source>
        <dbReference type="Proteomes" id="UP001162060"/>
    </source>
</evidence>
<evidence type="ECO:0000313" key="1">
    <source>
        <dbReference type="EMBL" id="CAK7932794.1"/>
    </source>
</evidence>
<comment type="caution">
    <text evidence="1">The sequence shown here is derived from an EMBL/GenBank/DDBJ whole genome shotgun (WGS) entry which is preliminary data.</text>
</comment>
<protein>
    <submittedName>
        <fullName evidence="1">Uncharacterized protein</fullName>
    </submittedName>
</protein>
<reference evidence="1" key="1">
    <citation type="submission" date="2024-01" db="EMBL/GenBank/DDBJ databases">
        <authorList>
            <person name="Webb A."/>
        </authorList>
    </citation>
    <scope>NUCLEOTIDE SEQUENCE</scope>
    <source>
        <strain evidence="1">Pm1</strain>
    </source>
</reference>
<accession>A0AAV1UD75</accession>
<name>A0AAV1UD75_9STRA</name>
<dbReference type="EMBL" id="CAKLBY020000192">
    <property type="protein sequence ID" value="CAK7932794.1"/>
    <property type="molecule type" value="Genomic_DNA"/>
</dbReference>
<dbReference type="Proteomes" id="UP001162060">
    <property type="component" value="Unassembled WGS sequence"/>
</dbReference>
<sequence length="86" mass="9771">MRRSLETLKETAPQQKSWFFEATNRTSCLTFELIRGHESTVHCLSLSRCRKATSGRSTSQVNIELLSDAQTGPSAVHAPRESRFRF</sequence>
<organism evidence="1 2">
    <name type="scientific">Peronospora matthiolae</name>
    <dbReference type="NCBI Taxonomy" id="2874970"/>
    <lineage>
        <taxon>Eukaryota</taxon>
        <taxon>Sar</taxon>
        <taxon>Stramenopiles</taxon>
        <taxon>Oomycota</taxon>
        <taxon>Peronosporomycetes</taxon>
        <taxon>Peronosporales</taxon>
        <taxon>Peronosporaceae</taxon>
        <taxon>Peronospora</taxon>
    </lineage>
</organism>
<dbReference type="AlphaFoldDB" id="A0AAV1UD75"/>
<proteinExistence type="predicted"/>
<gene>
    <name evidence="1" type="ORF">PM001_LOCUS17944</name>
</gene>